<dbReference type="Pfam" id="PF14856">
    <property type="entry name" value="Hce2"/>
    <property type="match status" value="1"/>
</dbReference>
<dbReference type="RefSeq" id="XP_024696264.1">
    <property type="nucleotide sequence ID" value="XM_024839971.1"/>
</dbReference>
<evidence type="ECO:0000256" key="1">
    <source>
        <dbReference type="SAM" id="SignalP"/>
    </source>
</evidence>
<dbReference type="InterPro" id="IPR029226">
    <property type="entry name" value="Ecp2-like"/>
</dbReference>
<gene>
    <name evidence="3" type="ORF">P168DRAFT_316158</name>
</gene>
<protein>
    <recommendedName>
        <fullName evidence="2">Ecp2 effector protein-like domain-containing protein</fullName>
    </recommendedName>
</protein>
<evidence type="ECO:0000259" key="2">
    <source>
        <dbReference type="Pfam" id="PF14856"/>
    </source>
</evidence>
<reference evidence="3" key="1">
    <citation type="submission" date="2016-12" db="EMBL/GenBank/DDBJ databases">
        <title>The genomes of Aspergillus section Nigri reveals drivers in fungal speciation.</title>
        <authorList>
            <consortium name="DOE Joint Genome Institute"/>
            <person name="Vesth T.C."/>
            <person name="Nybo J."/>
            <person name="Theobald S."/>
            <person name="Brandl J."/>
            <person name="Frisvad J.C."/>
            <person name="Nielsen K.F."/>
            <person name="Lyhne E.K."/>
            <person name="Kogle M.E."/>
            <person name="Kuo A."/>
            <person name="Riley R."/>
            <person name="Clum A."/>
            <person name="Nolan M."/>
            <person name="Lipzen A."/>
            <person name="Salamov A."/>
            <person name="Henrissat B."/>
            <person name="Wiebenga A."/>
            <person name="De vries R.P."/>
            <person name="Grigoriev I.V."/>
            <person name="Mortensen U.H."/>
            <person name="Andersen M.R."/>
            <person name="Baker S.E."/>
        </authorList>
    </citation>
    <scope>NUCLEOTIDE SEQUENCE</scope>
    <source>
        <strain evidence="3">IBT 28561</strain>
    </source>
</reference>
<feature type="domain" description="Ecp2 effector protein-like" evidence="2">
    <location>
        <begin position="35"/>
        <end position="128"/>
    </location>
</feature>
<organism evidence="3 4">
    <name type="scientific">Aspergillus campestris (strain IBT 28561)</name>
    <dbReference type="NCBI Taxonomy" id="1392248"/>
    <lineage>
        <taxon>Eukaryota</taxon>
        <taxon>Fungi</taxon>
        <taxon>Dikarya</taxon>
        <taxon>Ascomycota</taxon>
        <taxon>Pezizomycotina</taxon>
        <taxon>Eurotiomycetes</taxon>
        <taxon>Eurotiomycetidae</taxon>
        <taxon>Eurotiales</taxon>
        <taxon>Aspergillaceae</taxon>
        <taxon>Aspergillus</taxon>
        <taxon>Aspergillus subgen. Circumdati</taxon>
    </lineage>
</organism>
<keyword evidence="1" id="KW-0732">Signal</keyword>
<dbReference type="Proteomes" id="UP000234254">
    <property type="component" value="Unassembled WGS sequence"/>
</dbReference>
<comment type="caution">
    <text evidence="3">The sequence shown here is derived from an EMBL/GenBank/DDBJ whole genome shotgun (WGS) entry which is preliminary data.</text>
</comment>
<feature type="chain" id="PRO_5014134969" description="Ecp2 effector protein-like domain-containing protein" evidence="1">
    <location>
        <begin position="19"/>
        <end position="146"/>
    </location>
</feature>
<dbReference type="EMBL" id="MSFM01000002">
    <property type="protein sequence ID" value="PKY07670.1"/>
    <property type="molecule type" value="Genomic_DNA"/>
</dbReference>
<proteinExistence type="predicted"/>
<evidence type="ECO:0000313" key="4">
    <source>
        <dbReference type="Proteomes" id="UP000234254"/>
    </source>
</evidence>
<feature type="signal peptide" evidence="1">
    <location>
        <begin position="1"/>
        <end position="18"/>
    </location>
</feature>
<sequence>MHFFTTISCAFLLTAAYAHPQLDKRGLNVVCEVDAHDYENQTSGASPLISDCEIMKNNIKGGGDWQVYPDGGHHQLIQAGTCAFGVKGQGINSSRFKIGNGDIYNMITNSIRDFGKDGKVGATGVIGCGLQGADGAIDVIWNILHN</sequence>
<dbReference type="OrthoDB" id="73875at2759"/>
<dbReference type="GeneID" id="36547495"/>
<accession>A0A2I1DCU2</accession>
<evidence type="ECO:0000313" key="3">
    <source>
        <dbReference type="EMBL" id="PKY07670.1"/>
    </source>
</evidence>
<dbReference type="VEuPathDB" id="FungiDB:P168DRAFT_316158"/>
<name>A0A2I1DCU2_ASPC2</name>
<dbReference type="AlphaFoldDB" id="A0A2I1DCU2"/>
<keyword evidence="4" id="KW-1185">Reference proteome</keyword>